<evidence type="ECO:0008006" key="5">
    <source>
        <dbReference type="Google" id="ProtNLM"/>
    </source>
</evidence>
<evidence type="ECO:0000259" key="1">
    <source>
        <dbReference type="Pfam" id="PF07727"/>
    </source>
</evidence>
<organism evidence="3 4">
    <name type="scientific">Vigna mungo</name>
    <name type="common">Black gram</name>
    <name type="synonym">Phaseolus mungo</name>
    <dbReference type="NCBI Taxonomy" id="3915"/>
    <lineage>
        <taxon>Eukaryota</taxon>
        <taxon>Viridiplantae</taxon>
        <taxon>Streptophyta</taxon>
        <taxon>Embryophyta</taxon>
        <taxon>Tracheophyta</taxon>
        <taxon>Spermatophyta</taxon>
        <taxon>Magnoliopsida</taxon>
        <taxon>eudicotyledons</taxon>
        <taxon>Gunneridae</taxon>
        <taxon>Pentapetalae</taxon>
        <taxon>rosids</taxon>
        <taxon>fabids</taxon>
        <taxon>Fabales</taxon>
        <taxon>Fabaceae</taxon>
        <taxon>Papilionoideae</taxon>
        <taxon>50 kb inversion clade</taxon>
        <taxon>NPAAA clade</taxon>
        <taxon>indigoferoid/millettioid clade</taxon>
        <taxon>Phaseoleae</taxon>
        <taxon>Vigna</taxon>
    </lineage>
</organism>
<dbReference type="SUPFAM" id="SSF56672">
    <property type="entry name" value="DNA/RNA polymerases"/>
    <property type="match status" value="1"/>
</dbReference>
<dbReference type="Proteomes" id="UP001374535">
    <property type="component" value="Chromosome 6"/>
</dbReference>
<dbReference type="EMBL" id="CP144695">
    <property type="protein sequence ID" value="WVZ08788.1"/>
    <property type="molecule type" value="Genomic_DNA"/>
</dbReference>
<evidence type="ECO:0000259" key="2">
    <source>
        <dbReference type="Pfam" id="PF25597"/>
    </source>
</evidence>
<dbReference type="InterPro" id="IPR043502">
    <property type="entry name" value="DNA/RNA_pol_sf"/>
</dbReference>
<name>A0AAQ3NHF0_VIGMU</name>
<dbReference type="InterPro" id="IPR013103">
    <property type="entry name" value="RVT_2"/>
</dbReference>
<protein>
    <recommendedName>
        <fullName evidence="5">Reverse transcriptase Ty1/copia-type domain-containing protein</fullName>
    </recommendedName>
</protein>
<accession>A0AAQ3NHF0</accession>
<dbReference type="Pfam" id="PF25597">
    <property type="entry name" value="SH3_retrovirus"/>
    <property type="match status" value="1"/>
</dbReference>
<evidence type="ECO:0000313" key="4">
    <source>
        <dbReference type="Proteomes" id="UP001374535"/>
    </source>
</evidence>
<feature type="domain" description="Retroviral polymerase SH3-like" evidence="2">
    <location>
        <begin position="28"/>
        <end position="90"/>
    </location>
</feature>
<evidence type="ECO:0000313" key="3">
    <source>
        <dbReference type="EMBL" id="WVZ08788.1"/>
    </source>
</evidence>
<gene>
    <name evidence="3" type="ORF">V8G54_022134</name>
</gene>
<dbReference type="AlphaFoldDB" id="A0AAQ3NHF0"/>
<proteinExistence type="predicted"/>
<reference evidence="3 4" key="1">
    <citation type="journal article" date="2023" name="Life. Sci Alliance">
        <title>Evolutionary insights into 3D genome organization and epigenetic landscape of Vigna mungo.</title>
        <authorList>
            <person name="Junaid A."/>
            <person name="Singh B."/>
            <person name="Bhatia S."/>
        </authorList>
    </citation>
    <scope>NUCLEOTIDE SEQUENCE [LARGE SCALE GENOMIC DNA]</scope>
    <source>
        <strain evidence="3">Urdbean</strain>
    </source>
</reference>
<feature type="domain" description="Reverse transcriptase Ty1/copia-type" evidence="1">
    <location>
        <begin position="188"/>
        <end position="295"/>
    </location>
</feature>
<dbReference type="Pfam" id="PF07727">
    <property type="entry name" value="RVT_2"/>
    <property type="match status" value="1"/>
</dbReference>
<sequence length="297" mass="34354">MKALSACTPEEAWSGIKPIAYHLRVFGSVCFRHIPDERRKKLDNKSEILIFVGYHPTGAYRLYDPMKKQVVISRDVVVDETTTFEWEKAEEKSEPGCVSSWLEDKSLFNAEQTDADREINNRRSQMTRFPSTRLADHEVFPDNEVTGSGDLVHFAFLADTEALTWKQAINVKEWREAMLKELKVIKKNRTWEMVELPQHKQPIDVKWVFKIKHKLDGEVAKFKSRLVARGFLQKPEVDFTDVFAPVARLETVRLLIVVANIKAWRICQMDVKSAFLNGSLEEEVYVRQPPGFVKKGE</sequence>
<dbReference type="InterPro" id="IPR057670">
    <property type="entry name" value="SH3_retrovirus"/>
</dbReference>
<keyword evidence="4" id="KW-1185">Reference proteome</keyword>